<dbReference type="Pfam" id="PF01887">
    <property type="entry name" value="SAM_HAT_N"/>
    <property type="match status" value="1"/>
</dbReference>
<dbReference type="OrthoDB" id="9792195at2"/>
<dbReference type="KEGG" id="aun:AWM73_00400"/>
<organism evidence="6 7">
    <name type="scientific">Aerococcus urinae</name>
    <dbReference type="NCBI Taxonomy" id="1376"/>
    <lineage>
        <taxon>Bacteria</taxon>
        <taxon>Bacillati</taxon>
        <taxon>Bacillota</taxon>
        <taxon>Bacilli</taxon>
        <taxon>Lactobacillales</taxon>
        <taxon>Aerococcaceae</taxon>
        <taxon>Aerococcus</taxon>
    </lineage>
</organism>
<dbReference type="InterPro" id="IPR002747">
    <property type="entry name" value="SAM_OH_AdoTrfase"/>
</dbReference>
<evidence type="ECO:0000259" key="3">
    <source>
        <dbReference type="Pfam" id="PF01887"/>
    </source>
</evidence>
<dbReference type="Gene3D" id="2.40.30.90">
    <property type="entry name" value="Bacterial fluorinating enzyme like"/>
    <property type="match status" value="1"/>
</dbReference>
<dbReference type="InterPro" id="IPR046470">
    <property type="entry name" value="SAM_HAT_C"/>
</dbReference>
<dbReference type="AlphaFoldDB" id="A0A109RE58"/>
<evidence type="ECO:0000256" key="2">
    <source>
        <dbReference type="ARBA" id="ARBA00024035"/>
    </source>
</evidence>
<dbReference type="PIRSF" id="PIRSF006779">
    <property type="entry name" value="UCP006779"/>
    <property type="match status" value="1"/>
</dbReference>
<sequence>MKAILVFQTDFTYKEAAVSAMYGVVKSVDRDLEIITGTHEIPNYDIWSGSFRLYQPMQFWPQGTIFVSVVDPGVGTSRRTCIAQTKNGYTIVTPDNGSLTHVAKHFGIERVVEIDIDRHRLKGQGTEGISVFHGRDVFAYCAARLASGQVAFEEFGSEYPVDEIVTFDLIEPKKAQDRLTGMGEIIDPNFGNYWTNIPFAWLKDQSGKSVRVIVRSASGAVVFDEAIQIHKTFGEVSLGELTIYQNEFGNLSLAINQGSFISKYDLPYGVGVSVEVVLSEEE</sequence>
<evidence type="ECO:0000313" key="5">
    <source>
        <dbReference type="EMBL" id="MCY3053440.1"/>
    </source>
</evidence>
<evidence type="ECO:0000313" key="6">
    <source>
        <dbReference type="EMBL" id="QPS01617.1"/>
    </source>
</evidence>
<evidence type="ECO:0000256" key="1">
    <source>
        <dbReference type="ARBA" id="ARBA00022691"/>
    </source>
</evidence>
<dbReference type="PANTHER" id="PTHR35092">
    <property type="entry name" value="CHLORINASE MJ1651"/>
    <property type="match status" value="1"/>
</dbReference>
<dbReference type="GeneID" id="35766806"/>
<proteinExistence type="inferred from homology"/>
<dbReference type="Proteomes" id="UP000594771">
    <property type="component" value="Chromosome"/>
</dbReference>
<dbReference type="InterPro" id="IPR046469">
    <property type="entry name" value="SAM_HAT_N"/>
</dbReference>
<dbReference type="SUPFAM" id="SSF102522">
    <property type="entry name" value="Bacterial fluorinating enzyme, N-terminal domain"/>
    <property type="match status" value="1"/>
</dbReference>
<dbReference type="EMBL" id="JAOTML010000005">
    <property type="protein sequence ID" value="MCY3053440.1"/>
    <property type="molecule type" value="Genomic_DNA"/>
</dbReference>
<reference evidence="5" key="2">
    <citation type="submission" date="2022-09" db="EMBL/GenBank/DDBJ databases">
        <title>Aerococcus urinae taxonomy study.</title>
        <authorList>
            <person name="Christensen J."/>
            <person name="Senneby E."/>
        </authorList>
    </citation>
    <scope>NUCLEOTIDE SEQUENCE</scope>
    <source>
        <strain evidence="5">NLD-066-U95</strain>
    </source>
</reference>
<evidence type="ECO:0000259" key="4">
    <source>
        <dbReference type="Pfam" id="PF20257"/>
    </source>
</evidence>
<dbReference type="InterPro" id="IPR023227">
    <property type="entry name" value="SAM_OH_AdoTrfase_C_sf"/>
</dbReference>
<dbReference type="PANTHER" id="PTHR35092:SF1">
    <property type="entry name" value="CHLORINASE MJ1651"/>
    <property type="match status" value="1"/>
</dbReference>
<feature type="domain" description="S-adenosyl-l-methionine hydroxide adenosyltransferase N-terminal" evidence="3">
    <location>
        <begin position="6"/>
        <end position="156"/>
    </location>
</feature>
<name>A0A109RE58_9LACT</name>
<dbReference type="RefSeq" id="WP_060777559.1">
    <property type="nucleotide sequence ID" value="NZ_CAJHLF010000001.1"/>
</dbReference>
<dbReference type="Proteomes" id="UP001069145">
    <property type="component" value="Unassembled WGS sequence"/>
</dbReference>
<dbReference type="InterPro" id="IPR023228">
    <property type="entry name" value="SAM_OH_AdoTrfase_N_sf"/>
</dbReference>
<dbReference type="Gene3D" id="3.40.50.10790">
    <property type="entry name" value="S-adenosyl-l-methionine hydroxide adenosyltransferase, N-terminal"/>
    <property type="match status" value="1"/>
</dbReference>
<accession>A0A109RE58</accession>
<evidence type="ECO:0000313" key="8">
    <source>
        <dbReference type="Proteomes" id="UP001069145"/>
    </source>
</evidence>
<gene>
    <name evidence="6" type="ORF">I6G68_00625</name>
    <name evidence="5" type="ORF">ODY43_05480</name>
</gene>
<keyword evidence="8" id="KW-1185">Reference proteome</keyword>
<dbReference type="SUPFAM" id="SSF101852">
    <property type="entry name" value="Bacterial fluorinating enzyme, C-terminal domain"/>
    <property type="match status" value="1"/>
</dbReference>
<protein>
    <submittedName>
        <fullName evidence="6">SAM-dependent chlorinase/fluorinase</fullName>
    </submittedName>
</protein>
<reference evidence="6 7" key="1">
    <citation type="submission" date="2020-12" db="EMBL/GenBank/DDBJ databases">
        <title>FDA dAtabase for Regulatory Grade micrObial Sequences (FDA-ARGOS): Supporting development and validation of Infectious Disease Dx tests.</title>
        <authorList>
            <person name="Sproer C."/>
            <person name="Gronow S."/>
            <person name="Severitt S."/>
            <person name="Schroder I."/>
            <person name="Tallon L."/>
            <person name="Sadzewicz L."/>
            <person name="Zhao X."/>
            <person name="Boylan J."/>
            <person name="Ott S."/>
            <person name="Bowen H."/>
            <person name="Vavikolanu K."/>
            <person name="Mehta A."/>
            <person name="Aluvathingal J."/>
            <person name="Nadendla S."/>
            <person name="Lowell S."/>
            <person name="Myers T."/>
            <person name="Yan Y."/>
            <person name="Sichtig H."/>
        </authorList>
    </citation>
    <scope>NUCLEOTIDE SEQUENCE [LARGE SCALE GENOMIC DNA]</scope>
    <source>
        <strain evidence="6 7">FDAARGOS_911</strain>
    </source>
</reference>
<keyword evidence="1" id="KW-0949">S-adenosyl-L-methionine</keyword>
<dbReference type="Pfam" id="PF20257">
    <property type="entry name" value="SAM_HAT_C"/>
    <property type="match status" value="1"/>
</dbReference>
<dbReference type="EMBL" id="CP065662">
    <property type="protein sequence ID" value="QPS01617.1"/>
    <property type="molecule type" value="Genomic_DNA"/>
</dbReference>
<comment type="similarity">
    <text evidence="2">Belongs to the SAM hydrolase / SAM-dependent halogenase family.</text>
</comment>
<evidence type="ECO:0000313" key="7">
    <source>
        <dbReference type="Proteomes" id="UP000594771"/>
    </source>
</evidence>
<feature type="domain" description="S-adenosyl-l-methionine hydroxide adenosyltransferase C-terminal" evidence="4">
    <location>
        <begin position="185"/>
        <end position="270"/>
    </location>
</feature>